<evidence type="ECO:0000256" key="2">
    <source>
        <dbReference type="SAM" id="MobiDB-lite"/>
    </source>
</evidence>
<evidence type="ECO:0000256" key="1">
    <source>
        <dbReference type="SAM" id="Coils"/>
    </source>
</evidence>
<dbReference type="VEuPathDB" id="FungiDB:HpaG804473"/>
<keyword evidence="1" id="KW-0175">Coiled coil</keyword>
<dbReference type="AlphaFoldDB" id="M4BDV5"/>
<reference evidence="4" key="1">
    <citation type="journal article" date="2010" name="Science">
        <title>Signatures of adaptation to obligate biotrophy in the Hyaloperonospora arabidopsidis genome.</title>
        <authorList>
            <person name="Baxter L."/>
            <person name="Tripathy S."/>
            <person name="Ishaque N."/>
            <person name="Boot N."/>
            <person name="Cabral A."/>
            <person name="Kemen E."/>
            <person name="Thines M."/>
            <person name="Ah-Fong A."/>
            <person name="Anderson R."/>
            <person name="Badejoko W."/>
            <person name="Bittner-Eddy P."/>
            <person name="Boore J.L."/>
            <person name="Chibucos M.C."/>
            <person name="Coates M."/>
            <person name="Dehal P."/>
            <person name="Delehaunty K."/>
            <person name="Dong S."/>
            <person name="Downton P."/>
            <person name="Dumas B."/>
            <person name="Fabro G."/>
            <person name="Fronick C."/>
            <person name="Fuerstenberg S.I."/>
            <person name="Fulton L."/>
            <person name="Gaulin E."/>
            <person name="Govers F."/>
            <person name="Hughes L."/>
            <person name="Humphray S."/>
            <person name="Jiang R.H."/>
            <person name="Judelson H."/>
            <person name="Kamoun S."/>
            <person name="Kyung K."/>
            <person name="Meijer H."/>
            <person name="Minx P."/>
            <person name="Morris P."/>
            <person name="Nelson J."/>
            <person name="Phuntumart V."/>
            <person name="Qutob D."/>
            <person name="Rehmany A."/>
            <person name="Rougon-Cardoso A."/>
            <person name="Ryden P."/>
            <person name="Torto-Alalibo T."/>
            <person name="Studholme D."/>
            <person name="Wang Y."/>
            <person name="Win J."/>
            <person name="Wood J."/>
            <person name="Clifton S.W."/>
            <person name="Rogers J."/>
            <person name="Van den Ackerveken G."/>
            <person name="Jones J.D."/>
            <person name="McDowell J.M."/>
            <person name="Beynon J."/>
            <person name="Tyler B.M."/>
        </authorList>
    </citation>
    <scope>NUCLEOTIDE SEQUENCE [LARGE SCALE GENOMIC DNA]</scope>
    <source>
        <strain evidence="4">Emoy2</strain>
    </source>
</reference>
<feature type="region of interest" description="Disordered" evidence="2">
    <location>
        <begin position="26"/>
        <end position="46"/>
    </location>
</feature>
<dbReference type="InParanoid" id="M4BDV5"/>
<feature type="compositionally biased region" description="Polar residues" evidence="2">
    <location>
        <begin position="29"/>
        <end position="45"/>
    </location>
</feature>
<name>M4BDV5_HYAAE</name>
<dbReference type="EMBL" id="JH598169">
    <property type="status" value="NOT_ANNOTATED_CDS"/>
    <property type="molecule type" value="Genomic_DNA"/>
</dbReference>
<organism evidence="3 4">
    <name type="scientific">Hyaloperonospora arabidopsidis (strain Emoy2)</name>
    <name type="common">Downy mildew agent</name>
    <name type="synonym">Peronospora arabidopsidis</name>
    <dbReference type="NCBI Taxonomy" id="559515"/>
    <lineage>
        <taxon>Eukaryota</taxon>
        <taxon>Sar</taxon>
        <taxon>Stramenopiles</taxon>
        <taxon>Oomycota</taxon>
        <taxon>Peronosporomycetes</taxon>
        <taxon>Peronosporales</taxon>
        <taxon>Peronosporaceae</taxon>
        <taxon>Hyaloperonospora</taxon>
    </lineage>
</organism>
<protein>
    <submittedName>
        <fullName evidence="3">Uncharacterized protein</fullName>
    </submittedName>
</protein>
<keyword evidence="4" id="KW-1185">Reference proteome</keyword>
<reference evidence="3" key="2">
    <citation type="submission" date="2015-06" db="UniProtKB">
        <authorList>
            <consortium name="EnsemblProtists"/>
        </authorList>
    </citation>
    <scope>IDENTIFICATION</scope>
    <source>
        <strain evidence="3">Emoy2</strain>
    </source>
</reference>
<dbReference type="Proteomes" id="UP000011713">
    <property type="component" value="Unassembled WGS sequence"/>
</dbReference>
<sequence>MNIRNWSDGKHVTAVQRAAVAPIARRRNAQSAAQTPLAGSSNNSGEGMRPELALVMEQQAAMVARLEELERESLTLPPPTGTTFGPASRMESRAIVPTRRPEATFRSPSMRMTHVRTMEVDDLHDLFGTESIAIVAAQGQLQQVEHHLQGEADLQRRQRNAITAQEVAQGREMTQFQARLQAEQEVLTMPQEQQKRAVQERERMAEQVKVTSQDHRARELAEEAKRVKKEHHAREVRLNEEARRVNQEHANAGRAWKHAQYNATEVEKRVLAAEERGYERAASEAAAREAAMRDAAYQEAAKELRTVETTANTIQCTERRRACKWSDASAAGEGLQARHPRLYGQGAAQGFGRWIQTLGTRVQRSARDGLRGVRIRVA</sequence>
<accession>M4BDV5</accession>
<evidence type="ECO:0000313" key="3">
    <source>
        <dbReference type="EnsemblProtists" id="HpaP804473"/>
    </source>
</evidence>
<dbReference type="EnsemblProtists" id="HpaT804473">
    <property type="protein sequence ID" value="HpaP804473"/>
    <property type="gene ID" value="HpaG804473"/>
</dbReference>
<proteinExistence type="predicted"/>
<dbReference type="HOGENOM" id="CLU_732488_0_0_1"/>
<feature type="coiled-coil region" evidence="1">
    <location>
        <begin position="210"/>
        <end position="248"/>
    </location>
</feature>
<evidence type="ECO:0000313" key="4">
    <source>
        <dbReference type="Proteomes" id="UP000011713"/>
    </source>
</evidence>